<proteinExistence type="predicted"/>
<organism evidence="1 2">
    <name type="scientific">Grimontia hollisae</name>
    <name type="common">Vibrio hollisae</name>
    <dbReference type="NCBI Taxonomy" id="673"/>
    <lineage>
        <taxon>Bacteria</taxon>
        <taxon>Pseudomonadati</taxon>
        <taxon>Pseudomonadota</taxon>
        <taxon>Gammaproteobacteria</taxon>
        <taxon>Vibrionales</taxon>
        <taxon>Vibrionaceae</taxon>
        <taxon>Grimontia</taxon>
    </lineage>
</organism>
<evidence type="ECO:0000313" key="1">
    <source>
        <dbReference type="EMBL" id="STO58398.1"/>
    </source>
</evidence>
<evidence type="ECO:0000313" key="2">
    <source>
        <dbReference type="Proteomes" id="UP000254512"/>
    </source>
</evidence>
<name>A0A377HQB4_GRIHO</name>
<sequence>MANIIAHNLGTAVAILHIQKINYHKKLTLTVW</sequence>
<dbReference type="Proteomes" id="UP000254512">
    <property type="component" value="Unassembled WGS sequence"/>
</dbReference>
<reference evidence="1 2" key="1">
    <citation type="submission" date="2018-06" db="EMBL/GenBank/DDBJ databases">
        <authorList>
            <consortium name="Pathogen Informatics"/>
            <person name="Doyle S."/>
        </authorList>
    </citation>
    <scope>NUCLEOTIDE SEQUENCE [LARGE SCALE GENOMIC DNA]</scope>
    <source>
        <strain evidence="1 2">NCTC11645</strain>
    </source>
</reference>
<dbReference type="EMBL" id="UGHD01000002">
    <property type="protein sequence ID" value="STO58398.1"/>
    <property type="molecule type" value="Genomic_DNA"/>
</dbReference>
<dbReference type="AlphaFoldDB" id="A0A377HQB4"/>
<protein>
    <submittedName>
        <fullName evidence="1">Uncharacterized protein</fullName>
    </submittedName>
</protein>
<accession>A0A377HQB4</accession>
<gene>
    <name evidence="1" type="ORF">NCTC11645_02833</name>
</gene>